<keyword evidence="6 7" id="KW-0819">tRNA processing</keyword>
<dbReference type="GO" id="GO:0008176">
    <property type="term" value="F:tRNA (guanine(46)-N7)-methyltransferase activity"/>
    <property type="evidence" value="ECO:0007669"/>
    <property type="project" value="UniProtKB-EC"/>
</dbReference>
<dbReference type="Gene3D" id="3.40.50.150">
    <property type="entry name" value="Vaccinia Virus protein VP39"/>
    <property type="match status" value="1"/>
</dbReference>
<dbReference type="PROSITE" id="PS51625">
    <property type="entry name" value="SAM_MT_TRMB"/>
    <property type="match status" value="1"/>
</dbReference>
<dbReference type="HAMAP" id="MF_01057">
    <property type="entry name" value="tRNA_methyltr_TrmB"/>
    <property type="match status" value="1"/>
</dbReference>
<proteinExistence type="inferred from homology"/>
<comment type="pathway">
    <text evidence="7">tRNA modification; N(7)-methylguanine-tRNA biosynthesis.</text>
</comment>
<comment type="similarity">
    <text evidence="7">Belongs to the class I-like SAM-binding methyltransferase superfamily. TrmB family.</text>
</comment>
<dbReference type="InterPro" id="IPR055361">
    <property type="entry name" value="tRNA_methyltr_TrmB_bact"/>
</dbReference>
<feature type="binding site" evidence="7">
    <location>
        <position position="180"/>
    </location>
    <ligand>
        <name>substrate</name>
    </ligand>
</feature>
<keyword evidence="3 7" id="KW-0489">Methyltransferase</keyword>
<protein>
    <recommendedName>
        <fullName evidence="7">tRNA (guanine-N(7)-)-methyltransferase</fullName>
        <ecNumber evidence="7">2.1.1.33</ecNumber>
    </recommendedName>
    <alternativeName>
        <fullName evidence="7">tRNA (guanine(46)-N(7))-methyltransferase</fullName>
    </alternativeName>
    <alternativeName>
        <fullName evidence="7">tRNA(m7G46)-methyltransferase</fullName>
    </alternativeName>
</protein>
<evidence type="ECO:0000256" key="3">
    <source>
        <dbReference type="ARBA" id="ARBA00022603"/>
    </source>
</evidence>
<feature type="binding site" evidence="7">
    <location>
        <position position="144"/>
    </location>
    <ligand>
        <name>S-adenosyl-L-methionine</name>
        <dbReference type="ChEBI" id="CHEBI:59789"/>
    </ligand>
</feature>
<dbReference type="PANTHER" id="PTHR23417">
    <property type="entry name" value="3-DEOXY-D-MANNO-OCTULOSONIC-ACID TRANSFERASE/TRNA GUANINE-N 7 - -METHYLTRANSFERASE"/>
    <property type="match status" value="1"/>
</dbReference>
<dbReference type="InterPro" id="IPR029063">
    <property type="entry name" value="SAM-dependent_MTases_sf"/>
</dbReference>
<gene>
    <name evidence="7 8" type="primary">trmB</name>
    <name evidence="8" type="ORF">MU846_04875</name>
</gene>
<feature type="binding site" evidence="7">
    <location>
        <begin position="217"/>
        <end position="220"/>
    </location>
    <ligand>
        <name>substrate</name>
    </ligand>
</feature>
<dbReference type="Pfam" id="PF02390">
    <property type="entry name" value="Methyltransf_4"/>
    <property type="match status" value="1"/>
</dbReference>
<dbReference type="Proteomes" id="UP001165524">
    <property type="component" value="Unassembled WGS sequence"/>
</dbReference>
<keyword evidence="9" id="KW-1185">Reference proteome</keyword>
<accession>A0ABT0E5D0</accession>
<dbReference type="NCBIfam" id="TIGR00091">
    <property type="entry name" value="tRNA (guanosine(46)-N7)-methyltransferase TrmB"/>
    <property type="match status" value="1"/>
</dbReference>
<evidence type="ECO:0000256" key="4">
    <source>
        <dbReference type="ARBA" id="ARBA00022679"/>
    </source>
</evidence>
<evidence type="ECO:0000313" key="9">
    <source>
        <dbReference type="Proteomes" id="UP001165524"/>
    </source>
</evidence>
<evidence type="ECO:0000313" key="8">
    <source>
        <dbReference type="EMBL" id="MCK0537037.1"/>
    </source>
</evidence>
<dbReference type="PANTHER" id="PTHR23417:SF14">
    <property type="entry name" value="PENTACOTRIPEPTIDE-REPEAT REGION OF PRORP DOMAIN-CONTAINING PROTEIN"/>
    <property type="match status" value="1"/>
</dbReference>
<dbReference type="SUPFAM" id="SSF53335">
    <property type="entry name" value="S-adenosyl-L-methionine-dependent methyltransferases"/>
    <property type="match status" value="1"/>
</dbReference>
<dbReference type="InterPro" id="IPR003358">
    <property type="entry name" value="tRNA_(Gua-N-7)_MeTrfase_Trmb"/>
</dbReference>
<feature type="binding site" evidence="7">
    <location>
        <position position="148"/>
    </location>
    <ligand>
        <name>substrate</name>
    </ligand>
</feature>
<comment type="function">
    <text evidence="2 7">Catalyzes the formation of N(7)-methylguanine at position 46 (m7G46) in tRNA.</text>
</comment>
<comment type="caution">
    <text evidence="8">The sequence shown here is derived from an EMBL/GenBank/DDBJ whole genome shotgun (WGS) entry which is preliminary data.</text>
</comment>
<name>A0ABT0E5D0_9GAMM</name>
<evidence type="ECO:0000256" key="1">
    <source>
        <dbReference type="ARBA" id="ARBA00000142"/>
    </source>
</evidence>
<comment type="caution">
    <text evidence="7">Lacks conserved residue(s) required for the propagation of feature annotation.</text>
</comment>
<evidence type="ECO:0000256" key="5">
    <source>
        <dbReference type="ARBA" id="ARBA00022691"/>
    </source>
</evidence>
<sequence length="239" mass="26978">MLDFIRQDKDPVTGRVMRKVRSFVLREGRLTTGQQNAIETLWPTYGLLRSQGELDARATFGREAPVVLEIGYGMGASLADMAAAAPEQNFIGIEVHRPGVGALLMEIEARGLTNLRSYCDDAVDILELCIPDASLARVQLYFPDPWHKKKHHKRRIVQPPFIELVRRKLAPGGVFHMATDWEDYAVHMRALMEGAGGWRNEAGPGSYAERPVWRPETKFERRGARLGHGVWDLLYSRAD</sequence>
<comment type="catalytic activity">
    <reaction evidence="1 7">
        <text>guanosine(46) in tRNA + S-adenosyl-L-methionine = N(7)-methylguanosine(46) in tRNA + S-adenosyl-L-homocysteine</text>
        <dbReference type="Rhea" id="RHEA:42708"/>
        <dbReference type="Rhea" id="RHEA-COMP:10188"/>
        <dbReference type="Rhea" id="RHEA-COMP:10189"/>
        <dbReference type="ChEBI" id="CHEBI:57856"/>
        <dbReference type="ChEBI" id="CHEBI:59789"/>
        <dbReference type="ChEBI" id="CHEBI:74269"/>
        <dbReference type="ChEBI" id="CHEBI:74480"/>
        <dbReference type="EC" id="2.1.1.33"/>
    </reaction>
</comment>
<keyword evidence="4 7" id="KW-0808">Transferase</keyword>
<dbReference type="RefSeq" id="WP_246949178.1">
    <property type="nucleotide sequence ID" value="NZ_JALKII010000002.1"/>
</dbReference>
<keyword evidence="5 7" id="KW-0949">S-adenosyl-L-methionine</keyword>
<evidence type="ECO:0000256" key="7">
    <source>
        <dbReference type="HAMAP-Rule" id="MF_01057"/>
    </source>
</evidence>
<evidence type="ECO:0000256" key="2">
    <source>
        <dbReference type="ARBA" id="ARBA00003015"/>
    </source>
</evidence>
<dbReference type="EC" id="2.1.1.33" evidence="7"/>
<evidence type="ECO:0000256" key="6">
    <source>
        <dbReference type="ARBA" id="ARBA00022694"/>
    </source>
</evidence>
<organism evidence="8 9">
    <name type="scientific">Alcanivorax quisquiliarum</name>
    <dbReference type="NCBI Taxonomy" id="2933565"/>
    <lineage>
        <taxon>Bacteria</taxon>
        <taxon>Pseudomonadati</taxon>
        <taxon>Pseudomonadota</taxon>
        <taxon>Gammaproteobacteria</taxon>
        <taxon>Oceanospirillales</taxon>
        <taxon>Alcanivoracaceae</taxon>
        <taxon>Alcanivorax</taxon>
    </lineage>
</organism>
<feature type="binding site" evidence="7">
    <location>
        <position position="69"/>
    </location>
    <ligand>
        <name>S-adenosyl-L-methionine</name>
        <dbReference type="ChEBI" id="CHEBI:59789"/>
    </ligand>
</feature>
<reference evidence="8" key="1">
    <citation type="submission" date="2022-04" db="EMBL/GenBank/DDBJ databases">
        <title>Alcanivorax sp. CY1518 draft genome sequence.</title>
        <authorList>
            <person name="Zhao G."/>
            <person name="An M."/>
        </authorList>
    </citation>
    <scope>NUCLEOTIDE SEQUENCE</scope>
    <source>
        <strain evidence="8">CY1518</strain>
    </source>
</reference>
<feature type="binding site" evidence="7">
    <location>
        <position position="121"/>
    </location>
    <ligand>
        <name>S-adenosyl-L-methionine</name>
        <dbReference type="ChEBI" id="CHEBI:59789"/>
    </ligand>
</feature>
<feature type="binding site" evidence="7">
    <location>
        <position position="94"/>
    </location>
    <ligand>
        <name>S-adenosyl-L-methionine</name>
        <dbReference type="ChEBI" id="CHEBI:59789"/>
    </ligand>
</feature>
<dbReference type="EMBL" id="JALKII010000002">
    <property type="protein sequence ID" value="MCK0537037.1"/>
    <property type="molecule type" value="Genomic_DNA"/>
</dbReference>